<feature type="transmembrane region" description="Helical" evidence="1">
    <location>
        <begin position="26"/>
        <end position="46"/>
    </location>
</feature>
<organism evidence="2 3">
    <name type="scientific">Corynebacterium guangdongense</name>
    <dbReference type="NCBI Taxonomy" id="1783348"/>
    <lineage>
        <taxon>Bacteria</taxon>
        <taxon>Bacillati</taxon>
        <taxon>Actinomycetota</taxon>
        <taxon>Actinomycetes</taxon>
        <taxon>Mycobacteriales</taxon>
        <taxon>Corynebacteriaceae</taxon>
        <taxon>Corynebacterium</taxon>
    </lineage>
</organism>
<keyword evidence="1" id="KW-0812">Transmembrane</keyword>
<proteinExistence type="predicted"/>
<dbReference type="Proteomes" id="UP001180840">
    <property type="component" value="Unassembled WGS sequence"/>
</dbReference>
<name>A0ABU1ZWT1_9CORY</name>
<dbReference type="EMBL" id="JAVDXZ010000001">
    <property type="protein sequence ID" value="MDR7329320.1"/>
    <property type="molecule type" value="Genomic_DNA"/>
</dbReference>
<keyword evidence="1" id="KW-0472">Membrane</keyword>
<evidence type="ECO:0008006" key="4">
    <source>
        <dbReference type="Google" id="ProtNLM"/>
    </source>
</evidence>
<reference evidence="2" key="1">
    <citation type="submission" date="2023-07" db="EMBL/GenBank/DDBJ databases">
        <title>Sequencing the genomes of 1000 actinobacteria strains.</title>
        <authorList>
            <person name="Klenk H.-P."/>
        </authorList>
    </citation>
    <scope>NUCLEOTIDE SEQUENCE</scope>
    <source>
        <strain evidence="2">DSM 107476</strain>
    </source>
</reference>
<dbReference type="RefSeq" id="WP_290198274.1">
    <property type="nucleotide sequence ID" value="NZ_CP047654.1"/>
</dbReference>
<sequence>MTIALWVRLIAVIAFAIFVGVQDMWLLVGVSILVIGLTIWQLVAAYRHHP</sequence>
<gene>
    <name evidence="2" type="ORF">J2S39_000996</name>
</gene>
<evidence type="ECO:0000256" key="1">
    <source>
        <dbReference type="SAM" id="Phobius"/>
    </source>
</evidence>
<keyword evidence="3" id="KW-1185">Reference proteome</keyword>
<evidence type="ECO:0000313" key="3">
    <source>
        <dbReference type="Proteomes" id="UP001180840"/>
    </source>
</evidence>
<keyword evidence="1" id="KW-1133">Transmembrane helix</keyword>
<protein>
    <recommendedName>
        <fullName evidence="4">Secreted protein</fullName>
    </recommendedName>
</protein>
<accession>A0ABU1ZWT1</accession>
<evidence type="ECO:0000313" key="2">
    <source>
        <dbReference type="EMBL" id="MDR7329320.1"/>
    </source>
</evidence>
<comment type="caution">
    <text evidence="2">The sequence shown here is derived from an EMBL/GenBank/DDBJ whole genome shotgun (WGS) entry which is preliminary data.</text>
</comment>